<dbReference type="AlphaFoldDB" id="A0A097EKS8"/>
<name>A0A097EKS8_9SPHN</name>
<evidence type="ECO:0000256" key="2">
    <source>
        <dbReference type="ARBA" id="ARBA00022617"/>
    </source>
</evidence>
<keyword evidence="3 6" id="KW-0479">Metal-binding</keyword>
<dbReference type="Gene3D" id="1.10.760.10">
    <property type="entry name" value="Cytochrome c-like domain"/>
    <property type="match status" value="1"/>
</dbReference>
<keyword evidence="4" id="KW-0249">Electron transport</keyword>
<protein>
    <submittedName>
        <fullName evidence="8">Cytochrome C</fullName>
    </submittedName>
</protein>
<dbReference type="KEGG" id="stax:MC45_11210"/>
<evidence type="ECO:0000259" key="7">
    <source>
        <dbReference type="PROSITE" id="PS51007"/>
    </source>
</evidence>
<evidence type="ECO:0000256" key="1">
    <source>
        <dbReference type="ARBA" id="ARBA00022448"/>
    </source>
</evidence>
<organism evidence="8 9">
    <name type="scientific">Sphingomonas taxi</name>
    <dbReference type="NCBI Taxonomy" id="1549858"/>
    <lineage>
        <taxon>Bacteria</taxon>
        <taxon>Pseudomonadati</taxon>
        <taxon>Pseudomonadota</taxon>
        <taxon>Alphaproteobacteria</taxon>
        <taxon>Sphingomonadales</taxon>
        <taxon>Sphingomonadaceae</taxon>
        <taxon>Sphingomonas</taxon>
    </lineage>
</organism>
<evidence type="ECO:0000313" key="9">
    <source>
        <dbReference type="Proteomes" id="UP000033200"/>
    </source>
</evidence>
<dbReference type="InterPro" id="IPR036909">
    <property type="entry name" value="Cyt_c-like_dom_sf"/>
</dbReference>
<dbReference type="Pfam" id="PF00034">
    <property type="entry name" value="Cytochrom_C"/>
    <property type="match status" value="1"/>
</dbReference>
<dbReference type="PANTHER" id="PTHR11961">
    <property type="entry name" value="CYTOCHROME C"/>
    <property type="match status" value="1"/>
</dbReference>
<dbReference type="GO" id="GO:0020037">
    <property type="term" value="F:heme binding"/>
    <property type="evidence" value="ECO:0007669"/>
    <property type="project" value="InterPro"/>
</dbReference>
<feature type="domain" description="Cytochrome c" evidence="7">
    <location>
        <begin position="56"/>
        <end position="157"/>
    </location>
</feature>
<dbReference type="InterPro" id="IPR009056">
    <property type="entry name" value="Cyt_c-like_dom"/>
</dbReference>
<evidence type="ECO:0000256" key="6">
    <source>
        <dbReference type="PROSITE-ProRule" id="PRU00433"/>
    </source>
</evidence>
<keyword evidence="5 6" id="KW-0408">Iron</keyword>
<dbReference type="HOGENOM" id="CLU_060944_4_1_5"/>
<reference evidence="8 9" key="1">
    <citation type="submission" date="2014-09" db="EMBL/GenBank/DDBJ databases">
        <title>Using Illumina technology Improving SMRT sequencing Genome Assembly by RASTools.</title>
        <authorList>
            <person name="Zhou Y."/>
            <person name="Ma T."/>
            <person name="Liu T."/>
        </authorList>
    </citation>
    <scope>NUCLEOTIDE SEQUENCE [LARGE SCALE GENOMIC DNA]</scope>
    <source>
        <strain evidence="8 9">ATCC 55669</strain>
    </source>
</reference>
<dbReference type="EMBL" id="CP009571">
    <property type="protein sequence ID" value="AIT08179.1"/>
    <property type="molecule type" value="Genomic_DNA"/>
</dbReference>
<dbReference type="GO" id="GO:0009055">
    <property type="term" value="F:electron transfer activity"/>
    <property type="evidence" value="ECO:0007669"/>
    <property type="project" value="InterPro"/>
</dbReference>
<keyword evidence="2 6" id="KW-0349">Heme</keyword>
<keyword evidence="9" id="KW-1185">Reference proteome</keyword>
<dbReference type="InterPro" id="IPR002327">
    <property type="entry name" value="Cyt_c_1A/1B"/>
</dbReference>
<dbReference type="GO" id="GO:0046872">
    <property type="term" value="F:metal ion binding"/>
    <property type="evidence" value="ECO:0007669"/>
    <property type="project" value="UniProtKB-KW"/>
</dbReference>
<evidence type="ECO:0000256" key="5">
    <source>
        <dbReference type="ARBA" id="ARBA00023004"/>
    </source>
</evidence>
<dbReference type="PRINTS" id="PR00604">
    <property type="entry name" value="CYTCHRMECIAB"/>
</dbReference>
<dbReference type="STRING" id="1549858.MC45_11210"/>
<evidence type="ECO:0000256" key="3">
    <source>
        <dbReference type="ARBA" id="ARBA00022723"/>
    </source>
</evidence>
<gene>
    <name evidence="8" type="ORF">MC45_11210</name>
</gene>
<dbReference type="eggNOG" id="COG3474">
    <property type="taxonomic scope" value="Bacteria"/>
</dbReference>
<proteinExistence type="predicted"/>
<evidence type="ECO:0000313" key="8">
    <source>
        <dbReference type="EMBL" id="AIT08179.1"/>
    </source>
</evidence>
<accession>A0A097EKS8</accession>
<sequence length="157" mass="16518">MASVTDKGKEAPKRPAPLILWLATVAMLAACSNDDRAARRAAAGPSPDRAALLRVASVAAGERQFARCAACHAIRRDAPDRNGPTLFGVVGAPVAGVSPRFGYTAALQRVGGRWTPERLDAWLADPRAFAPGTSMGFPGLADPLDRADVIAYLQAQR</sequence>
<keyword evidence="1" id="KW-0813">Transport</keyword>
<evidence type="ECO:0000256" key="4">
    <source>
        <dbReference type="ARBA" id="ARBA00022982"/>
    </source>
</evidence>
<dbReference type="PROSITE" id="PS51007">
    <property type="entry name" value="CYTC"/>
    <property type="match status" value="1"/>
</dbReference>
<dbReference type="PROSITE" id="PS51257">
    <property type="entry name" value="PROKAR_LIPOPROTEIN"/>
    <property type="match status" value="1"/>
</dbReference>
<dbReference type="SUPFAM" id="SSF46626">
    <property type="entry name" value="Cytochrome c"/>
    <property type="match status" value="1"/>
</dbReference>
<dbReference type="Proteomes" id="UP000033200">
    <property type="component" value="Chromosome"/>
</dbReference>